<keyword evidence="4" id="KW-1185">Reference proteome</keyword>
<dbReference type="AlphaFoldDB" id="A0A5R8YWK6"/>
<dbReference type="OrthoDB" id="3541176at2"/>
<comment type="similarity">
    <text evidence="1">Belongs to the asp23 family.</text>
</comment>
<dbReference type="Pfam" id="PF03780">
    <property type="entry name" value="Asp23"/>
    <property type="match status" value="1"/>
</dbReference>
<accession>A0A5R8YWK6</accession>
<feature type="compositionally biased region" description="Basic residues" evidence="2">
    <location>
        <begin position="1"/>
        <end position="23"/>
    </location>
</feature>
<organism evidence="3 4">
    <name type="scientific">Microbispora triticiradicis</name>
    <dbReference type="NCBI Taxonomy" id="2200763"/>
    <lineage>
        <taxon>Bacteria</taxon>
        <taxon>Bacillati</taxon>
        <taxon>Actinomycetota</taxon>
        <taxon>Actinomycetes</taxon>
        <taxon>Streptosporangiales</taxon>
        <taxon>Streptosporangiaceae</taxon>
        <taxon>Microbispora</taxon>
    </lineage>
</organism>
<evidence type="ECO:0000313" key="3">
    <source>
        <dbReference type="EMBL" id="TLP57761.1"/>
    </source>
</evidence>
<feature type="region of interest" description="Disordered" evidence="2">
    <location>
        <begin position="1"/>
        <end position="35"/>
    </location>
</feature>
<protein>
    <submittedName>
        <fullName evidence="3">Asp23/Gls24 family envelope stress response protein</fullName>
    </submittedName>
</protein>
<gene>
    <name evidence="3" type="ORF">FED44_19485</name>
</gene>
<sequence length="140" mass="15762">MPHRPGPRHRRVLRRHGARRRRAHASDAPETAVSLPAERGTTTISERVLTKIVEQVVGEEEHVTEPPHVTASLSGMVAAVRCDVTIRYPSPVPRVAGEIRERVRRRVRELTGVTVENVDIEVVGLVPEQRSGDERRRRPV</sequence>
<dbReference type="InterPro" id="IPR005531">
    <property type="entry name" value="Asp23"/>
</dbReference>
<evidence type="ECO:0000313" key="4">
    <source>
        <dbReference type="Proteomes" id="UP000309033"/>
    </source>
</evidence>
<name>A0A5R8YWK6_9ACTN</name>
<comment type="caution">
    <text evidence="3">The sequence shown here is derived from an EMBL/GenBank/DDBJ whole genome shotgun (WGS) entry which is preliminary data.</text>
</comment>
<evidence type="ECO:0000256" key="2">
    <source>
        <dbReference type="SAM" id="MobiDB-lite"/>
    </source>
</evidence>
<dbReference type="EMBL" id="VANP01000007">
    <property type="protein sequence ID" value="TLP57761.1"/>
    <property type="molecule type" value="Genomic_DNA"/>
</dbReference>
<dbReference type="Proteomes" id="UP000309033">
    <property type="component" value="Unassembled WGS sequence"/>
</dbReference>
<reference evidence="3" key="1">
    <citation type="submission" date="2019-05" db="EMBL/GenBank/DDBJ databases">
        <title>Isolation, diversity and antifungal activity of Actinobacteria from wheat.</title>
        <authorList>
            <person name="Yu B."/>
        </authorList>
    </citation>
    <scope>NUCLEOTIDE SEQUENCE [LARGE SCALE GENOMIC DNA]</scope>
    <source>
        <strain evidence="3">NEAU-HEGS1-5</strain>
    </source>
</reference>
<evidence type="ECO:0000256" key="1">
    <source>
        <dbReference type="ARBA" id="ARBA00005721"/>
    </source>
</evidence>
<proteinExistence type="inferred from homology"/>